<name>M5FW64_DACPD</name>
<dbReference type="Proteomes" id="UP000030653">
    <property type="component" value="Unassembled WGS sequence"/>
</dbReference>
<reference evidence="3 4" key="1">
    <citation type="journal article" date="2012" name="Science">
        <title>The Paleozoic origin of enzymatic lignin decomposition reconstructed from 31 fungal genomes.</title>
        <authorList>
            <person name="Floudas D."/>
            <person name="Binder M."/>
            <person name="Riley R."/>
            <person name="Barry K."/>
            <person name="Blanchette R.A."/>
            <person name="Henrissat B."/>
            <person name="Martinez A.T."/>
            <person name="Otillar R."/>
            <person name="Spatafora J.W."/>
            <person name="Yadav J.S."/>
            <person name="Aerts A."/>
            <person name="Benoit I."/>
            <person name="Boyd A."/>
            <person name="Carlson A."/>
            <person name="Copeland A."/>
            <person name="Coutinho P.M."/>
            <person name="de Vries R.P."/>
            <person name="Ferreira P."/>
            <person name="Findley K."/>
            <person name="Foster B."/>
            <person name="Gaskell J."/>
            <person name="Glotzer D."/>
            <person name="Gorecki P."/>
            <person name="Heitman J."/>
            <person name="Hesse C."/>
            <person name="Hori C."/>
            <person name="Igarashi K."/>
            <person name="Jurgens J.A."/>
            <person name="Kallen N."/>
            <person name="Kersten P."/>
            <person name="Kohler A."/>
            <person name="Kuees U."/>
            <person name="Kumar T.K.A."/>
            <person name="Kuo A."/>
            <person name="LaButti K."/>
            <person name="Larrondo L.F."/>
            <person name="Lindquist E."/>
            <person name="Ling A."/>
            <person name="Lombard V."/>
            <person name="Lucas S."/>
            <person name="Lundell T."/>
            <person name="Martin R."/>
            <person name="McLaughlin D.J."/>
            <person name="Morgenstern I."/>
            <person name="Morin E."/>
            <person name="Murat C."/>
            <person name="Nagy L.G."/>
            <person name="Nolan M."/>
            <person name="Ohm R.A."/>
            <person name="Patyshakuliyeva A."/>
            <person name="Rokas A."/>
            <person name="Ruiz-Duenas F.J."/>
            <person name="Sabat G."/>
            <person name="Salamov A."/>
            <person name="Samejima M."/>
            <person name="Schmutz J."/>
            <person name="Slot J.C."/>
            <person name="St John F."/>
            <person name="Stenlid J."/>
            <person name="Sun H."/>
            <person name="Sun S."/>
            <person name="Syed K."/>
            <person name="Tsang A."/>
            <person name="Wiebenga A."/>
            <person name="Young D."/>
            <person name="Pisabarro A."/>
            <person name="Eastwood D.C."/>
            <person name="Martin F."/>
            <person name="Cullen D."/>
            <person name="Grigoriev I.V."/>
            <person name="Hibbett D.S."/>
        </authorList>
    </citation>
    <scope>NUCLEOTIDE SEQUENCE [LARGE SCALE GENOMIC DNA]</scope>
    <source>
        <strain evidence="3 4">DJM-731 SS1</strain>
    </source>
</reference>
<feature type="compositionally biased region" description="Low complexity" evidence="1">
    <location>
        <begin position="304"/>
        <end position="318"/>
    </location>
</feature>
<feature type="transmembrane region" description="Helical" evidence="2">
    <location>
        <begin position="133"/>
        <end position="153"/>
    </location>
</feature>
<feature type="transmembrane region" description="Helical" evidence="2">
    <location>
        <begin position="45"/>
        <end position="66"/>
    </location>
</feature>
<dbReference type="GeneID" id="63683766"/>
<keyword evidence="2" id="KW-0472">Membrane</keyword>
<feature type="transmembrane region" description="Helical" evidence="2">
    <location>
        <begin position="78"/>
        <end position="98"/>
    </location>
</feature>
<dbReference type="OrthoDB" id="3364107at2759"/>
<keyword evidence="2" id="KW-0812">Transmembrane</keyword>
<dbReference type="HOGENOM" id="CLU_709844_0_0_1"/>
<dbReference type="EMBL" id="JH795866">
    <property type="protein sequence ID" value="EJU00609.1"/>
    <property type="molecule type" value="Genomic_DNA"/>
</dbReference>
<feature type="compositionally biased region" description="Polar residues" evidence="1">
    <location>
        <begin position="319"/>
        <end position="334"/>
    </location>
</feature>
<evidence type="ECO:0000256" key="1">
    <source>
        <dbReference type="SAM" id="MobiDB-lite"/>
    </source>
</evidence>
<dbReference type="RefSeq" id="XP_040627506.1">
    <property type="nucleotide sequence ID" value="XM_040768704.1"/>
</dbReference>
<feature type="compositionally biased region" description="Low complexity" evidence="1">
    <location>
        <begin position="353"/>
        <end position="365"/>
    </location>
</feature>
<proteinExistence type="predicted"/>
<gene>
    <name evidence="3" type="ORF">DACRYDRAFT_108674</name>
</gene>
<keyword evidence="4" id="KW-1185">Reference proteome</keyword>
<feature type="compositionally biased region" description="Pro residues" evidence="1">
    <location>
        <begin position="292"/>
        <end position="303"/>
    </location>
</feature>
<evidence type="ECO:0000313" key="4">
    <source>
        <dbReference type="Proteomes" id="UP000030653"/>
    </source>
</evidence>
<evidence type="ECO:0000256" key="2">
    <source>
        <dbReference type="SAM" id="Phobius"/>
    </source>
</evidence>
<feature type="transmembrane region" description="Helical" evidence="2">
    <location>
        <begin position="9"/>
        <end position="33"/>
    </location>
</feature>
<dbReference type="OMA" id="CKETQAL"/>
<feature type="compositionally biased region" description="Polar residues" evidence="1">
    <location>
        <begin position="269"/>
        <end position="291"/>
    </location>
</feature>
<dbReference type="AlphaFoldDB" id="M5FW64"/>
<keyword evidence="2" id="KW-1133">Transmembrane helix</keyword>
<organism evidence="3 4">
    <name type="scientific">Dacryopinax primogenitus (strain DJM 731)</name>
    <name type="common">Brown rot fungus</name>
    <dbReference type="NCBI Taxonomy" id="1858805"/>
    <lineage>
        <taxon>Eukaryota</taxon>
        <taxon>Fungi</taxon>
        <taxon>Dikarya</taxon>
        <taxon>Basidiomycota</taxon>
        <taxon>Agaricomycotina</taxon>
        <taxon>Dacrymycetes</taxon>
        <taxon>Dacrymycetales</taxon>
        <taxon>Dacrymycetaceae</taxon>
        <taxon>Dacryopinax</taxon>
    </lineage>
</organism>
<dbReference type="STRING" id="1858805.M5FW64"/>
<evidence type="ECO:0000313" key="3">
    <source>
        <dbReference type="EMBL" id="EJU00609.1"/>
    </source>
</evidence>
<protein>
    <recommendedName>
        <fullName evidence="5">MARVEL domain-containing protein</fullName>
    </recommendedName>
</protein>
<feature type="region of interest" description="Disordered" evidence="1">
    <location>
        <begin position="208"/>
        <end position="389"/>
    </location>
</feature>
<evidence type="ECO:0008006" key="5">
    <source>
        <dbReference type="Google" id="ProtNLM"/>
    </source>
</evidence>
<sequence>MTPLGIGRIVFLSIISILSAATAGLSAYRLAFIASLEHSIRGYDFLGLLFAAGIITVLTISVVRICDWSVRESWLSRTVVELSWLGVLWVLWMATAGYTTSLLALLDLGNCADYYGTGSTLCSEAEAVQALAWLTWLCIGALFTWELVFAIVAHQRGFPGIWLAQGWRHVVGSRPDLVGGAGGKYASVGAQDYGMDQMKAYDAPFVPQQQQSWGQPHPHQGGQRYDEGPYGPQGLQTKGQPMGMYNQPQWGQPYGGYGGQQDPYGAPKPSSQLENQLHIQVASNSGHSDFSSPPPQPPQPQPQQQPRQQTQQQYQQVPAGSSQAHTQLAQTYGQKTPGLSPPSTMRALPPPGRQSQRGQGMQGSPPGAGPAQNPYAPRGQQGYYGRAEV</sequence>
<accession>M5FW64</accession>